<dbReference type="Proteomes" id="UP001338582">
    <property type="component" value="Chromosome 5"/>
</dbReference>
<dbReference type="GO" id="GO:0005778">
    <property type="term" value="C:peroxisomal membrane"/>
    <property type="evidence" value="ECO:0007669"/>
    <property type="project" value="TreeGrafter"/>
</dbReference>
<organism evidence="1 2">
    <name type="scientific">Australozyma saopauloensis</name>
    <dbReference type="NCBI Taxonomy" id="291208"/>
    <lineage>
        <taxon>Eukaryota</taxon>
        <taxon>Fungi</taxon>
        <taxon>Dikarya</taxon>
        <taxon>Ascomycota</taxon>
        <taxon>Saccharomycotina</taxon>
        <taxon>Pichiomycetes</taxon>
        <taxon>Metschnikowiaceae</taxon>
        <taxon>Australozyma</taxon>
    </lineage>
</organism>
<dbReference type="GeneID" id="88175332"/>
<sequence length="442" mass="50526">MTSQNKSELFTAYTSATEHNFPLNGYRRFADSPRFQSEWDENFGPRSALKDETVTSVDTMDSPLAKKIAASYTAELPSPAPKTGAVRIMSPAKEADQMNASVSVNTTYGKADLAAPTPVPVKRELRSMDVFWSMINDITGKDKLAKFGQYSLRLLLFHARKSQSYLSDDKVNIKVISQTYASNEKIFSLLVNFVHDPRSFARVVGILVCSVFTSRCAALVPALATFRQLLRFGKSPFRIRSLWTRIRDNVYFDAKSKQWRLREALLTRATISDAISLYYSANDEALLLFKLKFLRNPTWKSFAGRHEAYAWYCDSWFTLYNTMSDLLKLSQQEMETRILIQVRQRSRVLSKQILGSSAFHGPPATAAEDDDRDATALNEIRFKITNAKLDILKLISDIVFNSYTVFNYPLHFETVQIWTGISASFLSSVKLYREKRRYLERR</sequence>
<dbReference type="PANTHER" id="PTHR12652">
    <property type="entry name" value="PEROXISOMAL BIOGENESIS FACTOR 11"/>
    <property type="match status" value="1"/>
</dbReference>
<accession>A0AAX4HE63</accession>
<dbReference type="PANTHER" id="PTHR12652:SF50">
    <property type="entry name" value="PEROXIN 11"/>
    <property type="match status" value="1"/>
</dbReference>
<protein>
    <recommendedName>
        <fullName evidence="3">Peroxisomal membrane protein PEX25</fullName>
    </recommendedName>
</protein>
<evidence type="ECO:0000313" key="1">
    <source>
        <dbReference type="EMBL" id="WPK26903.1"/>
    </source>
</evidence>
<dbReference type="RefSeq" id="XP_062879282.1">
    <property type="nucleotide sequence ID" value="XM_063023212.1"/>
</dbReference>
<name>A0AAX4HE63_9ASCO</name>
<dbReference type="KEGG" id="asau:88175332"/>
<dbReference type="GO" id="GO:0016559">
    <property type="term" value="P:peroxisome fission"/>
    <property type="evidence" value="ECO:0007669"/>
    <property type="project" value="TreeGrafter"/>
</dbReference>
<dbReference type="EMBL" id="CP138898">
    <property type="protein sequence ID" value="WPK26903.1"/>
    <property type="molecule type" value="Genomic_DNA"/>
</dbReference>
<evidence type="ECO:0000313" key="2">
    <source>
        <dbReference type="Proteomes" id="UP001338582"/>
    </source>
</evidence>
<reference evidence="1 2" key="1">
    <citation type="submission" date="2023-10" db="EMBL/GenBank/DDBJ databases">
        <title>Draft Genome Sequence of Candida saopaulonensis from a very Premature Infant with Sepsis.</title>
        <authorList>
            <person name="Ning Y."/>
            <person name="Dai R."/>
            <person name="Xiao M."/>
            <person name="Xu Y."/>
            <person name="Yan Q."/>
            <person name="Zhang L."/>
        </authorList>
    </citation>
    <scope>NUCLEOTIDE SEQUENCE [LARGE SCALE GENOMIC DNA]</scope>
    <source>
        <strain evidence="1 2">19XY460</strain>
    </source>
</reference>
<keyword evidence="2" id="KW-1185">Reference proteome</keyword>
<evidence type="ECO:0008006" key="3">
    <source>
        <dbReference type="Google" id="ProtNLM"/>
    </source>
</evidence>
<proteinExistence type="predicted"/>
<dbReference type="AlphaFoldDB" id="A0AAX4HE63"/>
<gene>
    <name evidence="1" type="ORF">PUMCH_004271</name>
</gene>